<dbReference type="PANTHER" id="PTHR11071">
    <property type="entry name" value="PEPTIDYL-PROLYL CIS-TRANS ISOMERASE"/>
    <property type="match status" value="1"/>
</dbReference>
<dbReference type="GO" id="GO:0005737">
    <property type="term" value="C:cytoplasm"/>
    <property type="evidence" value="ECO:0007669"/>
    <property type="project" value="TreeGrafter"/>
</dbReference>
<dbReference type="SUPFAM" id="SSF50891">
    <property type="entry name" value="Cyclophilin-like"/>
    <property type="match status" value="1"/>
</dbReference>
<dbReference type="PANTHER" id="PTHR11071:SF561">
    <property type="entry name" value="PEPTIDYL-PROLYL CIS-TRANS ISOMERASE D-RELATED"/>
    <property type="match status" value="1"/>
</dbReference>
<evidence type="ECO:0000313" key="9">
    <source>
        <dbReference type="Proteomes" id="UP000018208"/>
    </source>
</evidence>
<keyword evidence="9" id="KW-1185">Reference proteome</keyword>
<comment type="similarity">
    <text evidence="3">Belongs to the cyclophilin-type PPIase family.</text>
</comment>
<evidence type="ECO:0000313" key="8">
    <source>
        <dbReference type="EMBL" id="KAH0571984.1"/>
    </source>
</evidence>
<dbReference type="EMBL" id="AUWU02000006">
    <property type="protein sequence ID" value="KAH0571984.1"/>
    <property type="molecule type" value="Genomic_DNA"/>
</dbReference>
<organism evidence="5">
    <name type="scientific">Spironucleus salmonicida</name>
    <dbReference type="NCBI Taxonomy" id="348837"/>
    <lineage>
        <taxon>Eukaryota</taxon>
        <taxon>Metamonada</taxon>
        <taxon>Diplomonadida</taxon>
        <taxon>Hexamitidae</taxon>
        <taxon>Hexamitinae</taxon>
        <taxon>Spironucleus</taxon>
    </lineage>
</organism>
<comment type="function">
    <text evidence="3">PPIases accelerate the folding of proteins. It catalyzes the cis-trans isomerization of proline imidic peptide bonds in oligopeptides.</text>
</comment>
<reference evidence="7" key="2">
    <citation type="submission" date="2020-12" db="EMBL/GenBank/DDBJ databases">
        <title>New Spironucleus salmonicida genome in near-complete chromosomes.</title>
        <authorList>
            <person name="Xu F."/>
            <person name="Kurt Z."/>
            <person name="Jimenez-Gonzalez A."/>
            <person name="Astvaldsson A."/>
            <person name="Andersson J.O."/>
            <person name="Svard S.G."/>
        </authorList>
    </citation>
    <scope>NUCLEOTIDE SEQUENCE</scope>
    <source>
        <strain evidence="7">ATCC 50377</strain>
    </source>
</reference>
<evidence type="ECO:0000313" key="7">
    <source>
        <dbReference type="EMBL" id="KAH0571983.1"/>
    </source>
</evidence>
<dbReference type="GO" id="GO:0016018">
    <property type="term" value="F:cyclosporin A binding"/>
    <property type="evidence" value="ECO:0007669"/>
    <property type="project" value="TreeGrafter"/>
</dbReference>
<evidence type="ECO:0000256" key="2">
    <source>
        <dbReference type="ARBA" id="ARBA00023235"/>
    </source>
</evidence>
<dbReference type="InterPro" id="IPR024936">
    <property type="entry name" value="Cyclophilin-type_PPIase"/>
</dbReference>
<evidence type="ECO:0000259" key="4">
    <source>
        <dbReference type="PROSITE" id="PS50072"/>
    </source>
</evidence>
<accession>V6LMI2</accession>
<dbReference type="EMBL" id="AUWU02000006">
    <property type="protein sequence ID" value="KAH0571983.1"/>
    <property type="molecule type" value="Genomic_DNA"/>
</dbReference>
<dbReference type="PROSITE" id="PS50072">
    <property type="entry name" value="CSA_PPIASE_2"/>
    <property type="match status" value="1"/>
</dbReference>
<dbReference type="VEuPathDB" id="GiardiaDB:SS50377_26183"/>
<keyword evidence="1 3" id="KW-0697">Rotamase</keyword>
<evidence type="ECO:0000256" key="3">
    <source>
        <dbReference type="RuleBase" id="RU363019"/>
    </source>
</evidence>
<feature type="domain" description="PPIase cyclophilin-type" evidence="4">
    <location>
        <begin position="10"/>
        <end position="163"/>
    </location>
</feature>
<dbReference type="InterPro" id="IPR002130">
    <property type="entry name" value="Cyclophilin-type_PPIase_dom"/>
</dbReference>
<gene>
    <name evidence="5" type="ORF">SS50377_15210</name>
    <name evidence="6" type="ORF">SS50377_15211</name>
    <name evidence="7" type="ORF">SS50377_26183</name>
    <name evidence="8" type="ORF">SS50377_26184</name>
</gene>
<name>V6LMI2_9EUKA</name>
<dbReference type="Pfam" id="PF00160">
    <property type="entry name" value="Pro_isomerase"/>
    <property type="match status" value="1"/>
</dbReference>
<dbReference type="EMBL" id="KI546102">
    <property type="protein sequence ID" value="EST44916.1"/>
    <property type="molecule type" value="Genomic_DNA"/>
</dbReference>
<proteinExistence type="inferred from homology"/>
<dbReference type="PIRSF" id="PIRSF001467">
    <property type="entry name" value="Peptidylpro_ismrse"/>
    <property type="match status" value="1"/>
</dbReference>
<comment type="catalytic activity">
    <reaction evidence="3">
        <text>[protein]-peptidylproline (omega=180) = [protein]-peptidylproline (omega=0)</text>
        <dbReference type="Rhea" id="RHEA:16237"/>
        <dbReference type="Rhea" id="RHEA-COMP:10747"/>
        <dbReference type="Rhea" id="RHEA-COMP:10748"/>
        <dbReference type="ChEBI" id="CHEBI:83833"/>
        <dbReference type="ChEBI" id="CHEBI:83834"/>
        <dbReference type="EC" id="5.2.1.8"/>
    </reaction>
</comment>
<dbReference type="InterPro" id="IPR029000">
    <property type="entry name" value="Cyclophilin-like_dom_sf"/>
</dbReference>
<sequence>MNLAIDKICYLDISINNASPQRTRIGLHAEGYPLSTSNFYELCQSKKYQNCKFFRSLPGVCVQSGDFVYNSGAGGYSIHGCRFNDEGMPLKPFATSIAMANSGPDSNGSQFLIFTGEAYWLAGKHVVFGRILDGIEIIREIEKSGVDEEGNVIGECIIVDCGCEN</sequence>
<dbReference type="GO" id="GO:0003755">
    <property type="term" value="F:peptidyl-prolyl cis-trans isomerase activity"/>
    <property type="evidence" value="ECO:0007669"/>
    <property type="project" value="UniProtKB-UniRule"/>
</dbReference>
<dbReference type="AlphaFoldDB" id="V6LMI2"/>
<dbReference type="EC" id="5.2.1.8" evidence="3"/>
<evidence type="ECO:0000313" key="5">
    <source>
        <dbReference type="EMBL" id="EST44916.1"/>
    </source>
</evidence>
<dbReference type="EMBL" id="KI546102">
    <property type="protein sequence ID" value="EST44917.1"/>
    <property type="molecule type" value="Genomic_DNA"/>
</dbReference>
<evidence type="ECO:0000256" key="1">
    <source>
        <dbReference type="ARBA" id="ARBA00023110"/>
    </source>
</evidence>
<dbReference type="Proteomes" id="UP000018208">
    <property type="component" value="Unassembled WGS sequence"/>
</dbReference>
<dbReference type="Gene3D" id="2.40.100.10">
    <property type="entry name" value="Cyclophilin-like"/>
    <property type="match status" value="1"/>
</dbReference>
<keyword evidence="2 3" id="KW-0413">Isomerase</keyword>
<dbReference type="GO" id="GO:0006457">
    <property type="term" value="P:protein folding"/>
    <property type="evidence" value="ECO:0007669"/>
    <property type="project" value="TreeGrafter"/>
</dbReference>
<dbReference type="VEuPathDB" id="GiardiaDB:SS50377_26184"/>
<evidence type="ECO:0000313" key="6">
    <source>
        <dbReference type="EMBL" id="EST44917.1"/>
    </source>
</evidence>
<dbReference type="OrthoDB" id="193499at2759"/>
<dbReference type="PRINTS" id="PR00153">
    <property type="entry name" value="CSAPPISMRASE"/>
</dbReference>
<reference evidence="5 7" key="1">
    <citation type="journal article" date="2014" name="PLoS Genet.">
        <title>The Genome of Spironucleus salmonicida Highlights a Fish Pathogen Adapted to Fluctuating Environments.</title>
        <authorList>
            <person name="Xu F."/>
            <person name="Jerlstrom-Hultqvist J."/>
            <person name="Einarsson E."/>
            <person name="Astvaldsson A."/>
            <person name="Svard S.G."/>
            <person name="Andersson J.O."/>
        </authorList>
    </citation>
    <scope>NUCLEOTIDE SEQUENCE</scope>
    <source>
        <strain evidence="7">ATCC 50377</strain>
    </source>
</reference>
<protein>
    <recommendedName>
        <fullName evidence="3">Peptidyl-prolyl cis-trans isomerase</fullName>
        <shortName evidence="3">PPIase</shortName>
        <ecNumber evidence="3">5.2.1.8</ecNumber>
    </recommendedName>
</protein>